<keyword evidence="1" id="KW-1188">Viral release from host cell</keyword>
<accession>A0A7X6I2J4</accession>
<proteinExistence type="predicted"/>
<dbReference type="PANTHER" id="PTHR41328">
    <property type="entry name" value="TERMINASE SMALL SUBUNIT-RELATED"/>
    <property type="match status" value="1"/>
</dbReference>
<dbReference type="InterPro" id="IPR005335">
    <property type="entry name" value="Terminase_ssu"/>
</dbReference>
<protein>
    <submittedName>
        <fullName evidence="3">Terminase</fullName>
    </submittedName>
</protein>
<dbReference type="EMBL" id="JAAVMB010000003">
    <property type="protein sequence ID" value="NKC67195.1"/>
    <property type="molecule type" value="Genomic_DNA"/>
</dbReference>
<comment type="caution">
    <text evidence="3">The sequence shown here is derived from an EMBL/GenBank/DDBJ whole genome shotgun (WGS) entry which is preliminary data.</text>
</comment>
<dbReference type="RefSeq" id="WP_167806451.1">
    <property type="nucleotide sequence ID" value="NZ_JAAVMB010000003.1"/>
</dbReference>
<dbReference type="Pfam" id="PF03592">
    <property type="entry name" value="Terminase_2"/>
    <property type="match status" value="1"/>
</dbReference>
<name>A0A7X6I2J4_9ENTE</name>
<organism evidence="3 4">
    <name type="scientific">Vagococcus fluvialis</name>
    <dbReference type="NCBI Taxonomy" id="2738"/>
    <lineage>
        <taxon>Bacteria</taxon>
        <taxon>Bacillati</taxon>
        <taxon>Bacillota</taxon>
        <taxon>Bacilli</taxon>
        <taxon>Lactobacillales</taxon>
        <taxon>Enterococcaceae</taxon>
        <taxon>Vagococcus</taxon>
    </lineage>
</organism>
<dbReference type="PANTHER" id="PTHR41328:SF3">
    <property type="entry name" value="PBSX PHAGE TERMINASE SMALL SUBUNIT"/>
    <property type="match status" value="1"/>
</dbReference>
<dbReference type="InterPro" id="IPR038713">
    <property type="entry name" value="Terminase_Gp1_N_sf"/>
</dbReference>
<evidence type="ECO:0000313" key="3">
    <source>
        <dbReference type="EMBL" id="NKC67195.1"/>
    </source>
</evidence>
<evidence type="ECO:0000313" key="4">
    <source>
        <dbReference type="Proteomes" id="UP000521358"/>
    </source>
</evidence>
<dbReference type="AlphaFoldDB" id="A0A7X6I2J4"/>
<evidence type="ECO:0000256" key="1">
    <source>
        <dbReference type="ARBA" id="ARBA00022612"/>
    </source>
</evidence>
<dbReference type="Proteomes" id="UP000521358">
    <property type="component" value="Unassembled WGS sequence"/>
</dbReference>
<dbReference type="InterPro" id="IPR052404">
    <property type="entry name" value="SPP1-like_terminase"/>
</dbReference>
<dbReference type="Pfam" id="PF13384">
    <property type="entry name" value="HTH_23"/>
    <property type="match status" value="1"/>
</dbReference>
<dbReference type="Gene3D" id="1.10.10.60">
    <property type="entry name" value="Homeodomain-like"/>
    <property type="match status" value="1"/>
</dbReference>
<gene>
    <name evidence="3" type="ORF">HED35_03760</name>
</gene>
<dbReference type="GO" id="GO:0051276">
    <property type="term" value="P:chromosome organization"/>
    <property type="evidence" value="ECO:0007669"/>
    <property type="project" value="InterPro"/>
</dbReference>
<keyword evidence="2" id="KW-0231">Viral genome packaging</keyword>
<sequence>MKDWELAYKDYKDGMKYKEIAEKYGKSINTVKSWKSRYWNDITDTTGEVATKDKKVCTQKEKVAHKEEIPKAVIELNENNNLTEQQKLFCLYYLQSFNATQSYLKAYKCSYETAMSEGSRSLRNPKIKEELTRLKKELQSEQYFTIQDIINEYAKQAFSNIKDITTFGTETVEMEDGSEREFSYVRLKDDSEVDGTLIQEVKQGKDGVSAKLWDKQKAMDALIKLLPDGDGQGSNITIVDEWTDNNE</sequence>
<reference evidence="3 4" key="1">
    <citation type="submission" date="2020-03" db="EMBL/GenBank/DDBJ databases">
        <title>Bacterial samples isolated from urine from healthy bovine heifers (Gyr breed).</title>
        <authorList>
            <person name="Giannattasio-Ferraz S."/>
            <person name="Maskeri L."/>
            <person name="Penido A."/>
            <person name="Barbosa-Stancioli E.F."/>
            <person name="Putonti C."/>
        </authorList>
    </citation>
    <scope>NUCLEOTIDE SEQUENCE [LARGE SCALE GENOMIC DNA]</scope>
    <source>
        <strain evidence="3 4">UFMG-H7</strain>
    </source>
</reference>
<dbReference type="Gene3D" id="1.10.10.1400">
    <property type="entry name" value="Terminase, small subunit, N-terminal DNA-binding domain, HTH motif"/>
    <property type="match status" value="1"/>
</dbReference>
<evidence type="ECO:0000256" key="2">
    <source>
        <dbReference type="ARBA" id="ARBA00023219"/>
    </source>
</evidence>